<gene>
    <name evidence="2" type="ORF">EWB00_002900</name>
</gene>
<evidence type="ECO:0000256" key="1">
    <source>
        <dbReference type="SAM" id="MobiDB-lite"/>
    </source>
</evidence>
<evidence type="ECO:0000313" key="2">
    <source>
        <dbReference type="EMBL" id="TNN20793.1"/>
    </source>
</evidence>
<feature type="region of interest" description="Disordered" evidence="1">
    <location>
        <begin position="140"/>
        <end position="169"/>
    </location>
</feature>
<evidence type="ECO:0000313" key="3">
    <source>
        <dbReference type="Proteomes" id="UP000311919"/>
    </source>
</evidence>
<reference evidence="2 3" key="1">
    <citation type="submission" date="2019-03" db="EMBL/GenBank/DDBJ databases">
        <title>An improved genome assembly of the fluke Schistosoma japonicum.</title>
        <authorList>
            <person name="Hu W."/>
            <person name="Luo F."/>
            <person name="Yin M."/>
            <person name="Mo X."/>
            <person name="Sun C."/>
            <person name="Wu Q."/>
            <person name="Zhu B."/>
            <person name="Xiang M."/>
            <person name="Wang J."/>
            <person name="Wang Y."/>
            <person name="Zhang T."/>
            <person name="Xu B."/>
            <person name="Zheng H."/>
            <person name="Feng Z."/>
        </authorList>
    </citation>
    <scope>NUCLEOTIDE SEQUENCE [LARGE SCALE GENOMIC DNA]</scope>
    <source>
        <strain evidence="2">HuSjv2</strain>
        <tissue evidence="2">Worms</tissue>
    </source>
</reference>
<comment type="caution">
    <text evidence="2">The sequence shown here is derived from an EMBL/GenBank/DDBJ whole genome shotgun (WGS) entry which is preliminary data.</text>
</comment>
<protein>
    <submittedName>
        <fullName evidence="2">Uncharacterized protein</fullName>
    </submittedName>
</protein>
<keyword evidence="3" id="KW-1185">Reference proteome</keyword>
<dbReference type="Proteomes" id="UP000311919">
    <property type="component" value="Unassembled WGS sequence"/>
</dbReference>
<proteinExistence type="predicted"/>
<dbReference type="EMBL" id="SKCS01000019">
    <property type="protein sequence ID" value="TNN20793.1"/>
    <property type="molecule type" value="Genomic_DNA"/>
</dbReference>
<feature type="compositionally biased region" description="Acidic residues" evidence="1">
    <location>
        <begin position="107"/>
        <end position="119"/>
    </location>
</feature>
<accession>A0A4Z2DW64</accession>
<organism evidence="2 3">
    <name type="scientific">Schistosoma japonicum</name>
    <name type="common">Blood fluke</name>
    <dbReference type="NCBI Taxonomy" id="6182"/>
    <lineage>
        <taxon>Eukaryota</taxon>
        <taxon>Metazoa</taxon>
        <taxon>Spiralia</taxon>
        <taxon>Lophotrochozoa</taxon>
        <taxon>Platyhelminthes</taxon>
        <taxon>Trematoda</taxon>
        <taxon>Digenea</taxon>
        <taxon>Strigeidida</taxon>
        <taxon>Schistosomatoidea</taxon>
        <taxon>Schistosomatidae</taxon>
        <taxon>Schistosoma</taxon>
    </lineage>
</organism>
<sequence>MEFSLILGNPVIRRIVMCLPIFLLIRKKLRKLVKLSAKKKLHGEAEKNVGKYDDTVCVGNANAIDDYIEDVKGDVHEVHEVEAEEEVEQEERQRREEAEAKAQKEELEMEEGNAGDIEDEYADEMREEVKVERGGKCGDYVVIHEGEDDGDDDDNRVRDAEEVVEEDSG</sequence>
<feature type="compositionally biased region" description="Basic and acidic residues" evidence="1">
    <location>
        <begin position="90"/>
        <end position="106"/>
    </location>
</feature>
<feature type="region of interest" description="Disordered" evidence="1">
    <location>
        <begin position="80"/>
        <end position="119"/>
    </location>
</feature>
<dbReference type="AlphaFoldDB" id="A0A4Z2DW64"/>
<name>A0A4Z2DW64_SCHJA</name>